<sequence>MLNLFFGVPLVCLPQWDDPFPNKKDENVVVKREGFMLSLKVVMEGERSDFLGENKREPRRNQEWTFAAHFFCNFKVILSSRWWLKVVFRALIHGMGFIIFVIVAFPFHVSNFGTCVIRNNASEWKKLARDVVSERGSFDKNIDEYAMFLEEVWEVGVRPKG</sequence>
<evidence type="ECO:0000313" key="3">
    <source>
        <dbReference type="EnsemblPlants" id="AES96306"/>
    </source>
</evidence>
<dbReference type="PaxDb" id="3880-AES96306"/>
<keyword evidence="1" id="KW-1133">Transmembrane helix</keyword>
<protein>
    <submittedName>
        <fullName evidence="2">Transmembrane protein, putative</fullName>
    </submittedName>
</protein>
<dbReference type="AlphaFoldDB" id="G7K461"/>
<name>G7K461_MEDTR</name>
<keyword evidence="4" id="KW-1185">Reference proteome</keyword>
<organism evidence="2 4">
    <name type="scientific">Medicago truncatula</name>
    <name type="common">Barrel medic</name>
    <name type="synonym">Medicago tribuloides</name>
    <dbReference type="NCBI Taxonomy" id="3880"/>
    <lineage>
        <taxon>Eukaryota</taxon>
        <taxon>Viridiplantae</taxon>
        <taxon>Streptophyta</taxon>
        <taxon>Embryophyta</taxon>
        <taxon>Tracheophyta</taxon>
        <taxon>Spermatophyta</taxon>
        <taxon>Magnoliopsida</taxon>
        <taxon>eudicotyledons</taxon>
        <taxon>Gunneridae</taxon>
        <taxon>Pentapetalae</taxon>
        <taxon>rosids</taxon>
        <taxon>fabids</taxon>
        <taxon>Fabales</taxon>
        <taxon>Fabaceae</taxon>
        <taxon>Papilionoideae</taxon>
        <taxon>50 kb inversion clade</taxon>
        <taxon>NPAAA clade</taxon>
        <taxon>Hologalegina</taxon>
        <taxon>IRL clade</taxon>
        <taxon>Trifolieae</taxon>
        <taxon>Medicago</taxon>
    </lineage>
</organism>
<reference evidence="3" key="3">
    <citation type="submission" date="2015-04" db="UniProtKB">
        <authorList>
            <consortium name="EnsemblPlants"/>
        </authorList>
    </citation>
    <scope>IDENTIFICATION</scope>
    <source>
        <strain evidence="3">cv. Jemalong A17</strain>
    </source>
</reference>
<keyword evidence="1" id="KW-0472">Membrane</keyword>
<reference evidence="2 4" key="1">
    <citation type="journal article" date="2011" name="Nature">
        <title>The Medicago genome provides insight into the evolution of rhizobial symbioses.</title>
        <authorList>
            <person name="Young N.D."/>
            <person name="Debelle F."/>
            <person name="Oldroyd G.E."/>
            <person name="Geurts R."/>
            <person name="Cannon S.B."/>
            <person name="Udvardi M.K."/>
            <person name="Benedito V.A."/>
            <person name="Mayer K.F."/>
            <person name="Gouzy J."/>
            <person name="Schoof H."/>
            <person name="Van de Peer Y."/>
            <person name="Proost S."/>
            <person name="Cook D.R."/>
            <person name="Meyers B.C."/>
            <person name="Spannagl M."/>
            <person name="Cheung F."/>
            <person name="De Mita S."/>
            <person name="Krishnakumar V."/>
            <person name="Gundlach H."/>
            <person name="Zhou S."/>
            <person name="Mudge J."/>
            <person name="Bharti A.K."/>
            <person name="Murray J.D."/>
            <person name="Naoumkina M.A."/>
            <person name="Rosen B."/>
            <person name="Silverstein K.A."/>
            <person name="Tang H."/>
            <person name="Rombauts S."/>
            <person name="Zhao P.X."/>
            <person name="Zhou P."/>
            <person name="Barbe V."/>
            <person name="Bardou P."/>
            <person name="Bechner M."/>
            <person name="Bellec A."/>
            <person name="Berger A."/>
            <person name="Berges H."/>
            <person name="Bidwell S."/>
            <person name="Bisseling T."/>
            <person name="Choisne N."/>
            <person name="Couloux A."/>
            <person name="Denny R."/>
            <person name="Deshpande S."/>
            <person name="Dai X."/>
            <person name="Doyle J.J."/>
            <person name="Dudez A.M."/>
            <person name="Farmer A.D."/>
            <person name="Fouteau S."/>
            <person name="Franken C."/>
            <person name="Gibelin C."/>
            <person name="Gish J."/>
            <person name="Goldstein S."/>
            <person name="Gonzalez A.J."/>
            <person name="Green P.J."/>
            <person name="Hallab A."/>
            <person name="Hartog M."/>
            <person name="Hua A."/>
            <person name="Humphray S.J."/>
            <person name="Jeong D.H."/>
            <person name="Jing Y."/>
            <person name="Jocker A."/>
            <person name="Kenton S.M."/>
            <person name="Kim D.J."/>
            <person name="Klee K."/>
            <person name="Lai H."/>
            <person name="Lang C."/>
            <person name="Lin S."/>
            <person name="Macmil S.L."/>
            <person name="Magdelenat G."/>
            <person name="Matthews L."/>
            <person name="McCorrison J."/>
            <person name="Monaghan E.L."/>
            <person name="Mun J.H."/>
            <person name="Najar F.Z."/>
            <person name="Nicholson C."/>
            <person name="Noirot C."/>
            <person name="O'Bleness M."/>
            <person name="Paule C.R."/>
            <person name="Poulain J."/>
            <person name="Prion F."/>
            <person name="Qin B."/>
            <person name="Qu C."/>
            <person name="Retzel E.F."/>
            <person name="Riddle C."/>
            <person name="Sallet E."/>
            <person name="Samain S."/>
            <person name="Samson N."/>
            <person name="Sanders I."/>
            <person name="Saurat O."/>
            <person name="Scarpelli C."/>
            <person name="Schiex T."/>
            <person name="Segurens B."/>
            <person name="Severin A.J."/>
            <person name="Sherrier D.J."/>
            <person name="Shi R."/>
            <person name="Sims S."/>
            <person name="Singer S.R."/>
            <person name="Sinharoy S."/>
            <person name="Sterck L."/>
            <person name="Viollet A."/>
            <person name="Wang B.B."/>
            <person name="Wang K."/>
            <person name="Wang M."/>
            <person name="Wang X."/>
            <person name="Warfsmann J."/>
            <person name="Weissenbach J."/>
            <person name="White D.D."/>
            <person name="White J.D."/>
            <person name="Wiley G.B."/>
            <person name="Wincker P."/>
            <person name="Xing Y."/>
            <person name="Yang L."/>
            <person name="Yao Z."/>
            <person name="Ying F."/>
            <person name="Zhai J."/>
            <person name="Zhou L."/>
            <person name="Zuber A."/>
            <person name="Denarie J."/>
            <person name="Dixon R.A."/>
            <person name="May G.D."/>
            <person name="Schwartz D.C."/>
            <person name="Rogers J."/>
            <person name="Quetier F."/>
            <person name="Town C.D."/>
            <person name="Roe B.A."/>
        </authorList>
    </citation>
    <scope>NUCLEOTIDE SEQUENCE [LARGE SCALE GENOMIC DNA]</scope>
    <source>
        <strain evidence="2">A17</strain>
        <strain evidence="3 4">cv. Jemalong A17</strain>
    </source>
</reference>
<evidence type="ECO:0000313" key="4">
    <source>
        <dbReference type="Proteomes" id="UP000002051"/>
    </source>
</evidence>
<keyword evidence="1 2" id="KW-0812">Transmembrane</keyword>
<proteinExistence type="predicted"/>
<accession>G7K461</accession>
<dbReference type="EnsemblPlants" id="AES96306">
    <property type="protein sequence ID" value="AES96306"/>
    <property type="gene ID" value="MTR_5g035550"/>
</dbReference>
<evidence type="ECO:0000313" key="2">
    <source>
        <dbReference type="EMBL" id="AES96306.1"/>
    </source>
</evidence>
<dbReference type="EMBL" id="CM001221">
    <property type="protein sequence ID" value="AES96306.1"/>
    <property type="molecule type" value="Genomic_DNA"/>
</dbReference>
<feature type="transmembrane region" description="Helical" evidence="1">
    <location>
        <begin position="90"/>
        <end position="109"/>
    </location>
</feature>
<evidence type="ECO:0000256" key="1">
    <source>
        <dbReference type="SAM" id="Phobius"/>
    </source>
</evidence>
<dbReference type="Proteomes" id="UP000002051">
    <property type="component" value="Chromosome 5"/>
</dbReference>
<reference evidence="2 4" key="2">
    <citation type="journal article" date="2014" name="BMC Genomics">
        <title>An improved genome release (version Mt4.0) for the model legume Medicago truncatula.</title>
        <authorList>
            <person name="Tang H."/>
            <person name="Krishnakumar V."/>
            <person name="Bidwell S."/>
            <person name="Rosen B."/>
            <person name="Chan A."/>
            <person name="Zhou S."/>
            <person name="Gentzbittel L."/>
            <person name="Childs K.L."/>
            <person name="Yandell M."/>
            <person name="Gundlach H."/>
            <person name="Mayer K.F."/>
            <person name="Schwartz D.C."/>
            <person name="Town C.D."/>
        </authorList>
    </citation>
    <scope>GENOME REANNOTATION</scope>
    <source>
        <strain evidence="3 4">cv. Jemalong A17</strain>
    </source>
</reference>
<dbReference type="HOGENOM" id="CLU_1646239_0_0_1"/>
<gene>
    <name evidence="2" type="ordered locus">MTR_5g035550</name>
</gene>